<dbReference type="PANTHER" id="PTHR36849:SF1">
    <property type="entry name" value="CYTOPLASMIC PROTEIN"/>
    <property type="match status" value="1"/>
</dbReference>
<evidence type="ECO:0000313" key="2">
    <source>
        <dbReference type="Proteomes" id="UP000680638"/>
    </source>
</evidence>
<name>A0ABQ4LWE2_9BACL</name>
<sequence>MVNMIQIKRIYDPAEDTDGQRILVDRIWPRGVTKEKAQIAAWMKEITPSPSLRTWFGHRPERFAEFKARYEAELSDETAQASLEKIRGWAASGTVTLLYAAKDRQFNHAVVLKEYLEQMPSSDDDYFSKTPSI</sequence>
<dbReference type="EMBL" id="BORW01000010">
    <property type="protein sequence ID" value="GIO67605.1"/>
    <property type="molecule type" value="Genomic_DNA"/>
</dbReference>
<dbReference type="Pfam" id="PF22752">
    <property type="entry name" value="DUF488-N3i"/>
    <property type="match status" value="1"/>
</dbReference>
<dbReference type="Proteomes" id="UP000680638">
    <property type="component" value="Unassembled WGS sequence"/>
</dbReference>
<dbReference type="InterPro" id="IPR052552">
    <property type="entry name" value="YeaO-like"/>
</dbReference>
<proteinExistence type="predicted"/>
<dbReference type="PANTHER" id="PTHR36849">
    <property type="entry name" value="CYTOPLASMIC PROTEIN-RELATED"/>
    <property type="match status" value="1"/>
</dbReference>
<evidence type="ECO:0000313" key="1">
    <source>
        <dbReference type="EMBL" id="GIO67605.1"/>
    </source>
</evidence>
<accession>A0ABQ4LWE2</accession>
<evidence type="ECO:0008006" key="3">
    <source>
        <dbReference type="Google" id="ProtNLM"/>
    </source>
</evidence>
<gene>
    <name evidence="1" type="ORF">J21TS3_24260</name>
</gene>
<reference evidence="1 2" key="1">
    <citation type="submission" date="2021-03" db="EMBL/GenBank/DDBJ databases">
        <title>Antimicrobial resistance genes in bacteria isolated from Japanese honey, and their potential for conferring macrolide and lincosamide resistance in the American foulbrood pathogen Paenibacillus larvae.</title>
        <authorList>
            <person name="Okamoto M."/>
            <person name="Kumagai M."/>
            <person name="Kanamori H."/>
            <person name="Takamatsu D."/>
        </authorList>
    </citation>
    <scope>NUCLEOTIDE SEQUENCE [LARGE SCALE GENOMIC DNA]</scope>
    <source>
        <strain evidence="1 2">J21TS3</strain>
    </source>
</reference>
<keyword evidence="2" id="KW-1185">Reference proteome</keyword>
<comment type="caution">
    <text evidence="1">The sequence shown here is derived from an EMBL/GenBank/DDBJ whole genome shotgun (WGS) entry which is preliminary data.</text>
</comment>
<organism evidence="1 2">
    <name type="scientific">Paenibacillus cookii</name>
    <dbReference type="NCBI Taxonomy" id="157839"/>
    <lineage>
        <taxon>Bacteria</taxon>
        <taxon>Bacillati</taxon>
        <taxon>Bacillota</taxon>
        <taxon>Bacilli</taxon>
        <taxon>Bacillales</taxon>
        <taxon>Paenibacillaceae</taxon>
        <taxon>Paenibacillus</taxon>
    </lineage>
</organism>
<protein>
    <recommendedName>
        <fullName evidence="3">DUF488 domain-containing protein</fullName>
    </recommendedName>
</protein>